<accession>A0A149QPJ9</accession>
<gene>
    <name evidence="2" type="ORF">AD929_15565</name>
</gene>
<dbReference type="EMBL" id="LHZB01000121">
    <property type="protein sequence ID" value="KXU99219.1"/>
    <property type="molecule type" value="Genomic_DNA"/>
</dbReference>
<evidence type="ECO:0000313" key="2">
    <source>
        <dbReference type="EMBL" id="KXU99219.1"/>
    </source>
</evidence>
<reference evidence="2 3" key="1">
    <citation type="submission" date="2015-06" db="EMBL/GenBank/DDBJ databases">
        <title>Improved classification and identification of acetic acid bacteria using matrix-assisted laser desorption/ionization time-of-flight mass spectrometry; Gluconobacter nephelii and Gluconobacter uchimurae are later heterotypic synonyms of Gluconobacter japonicus and Gluconobacter oxydans, respectively.</title>
        <authorList>
            <person name="Li L."/>
            <person name="Cleenwerck I."/>
            <person name="De Vuyst L."/>
            <person name="Vandamme P."/>
        </authorList>
    </citation>
    <scope>NUCLEOTIDE SEQUENCE [LARGE SCALE GENOMIC DNA]</scope>
    <source>
        <strain evidence="2 3">LMG 1764</strain>
    </source>
</reference>
<sequence>MEGRMPDEAVGNTELLERVVRIETKQEHLEDTTGSLSDRVATLEDTVKNGFASLSAKMDSLNSRRAMVIAGGSGVGGGVAVGLYSLARLLWHL</sequence>
<feature type="transmembrane region" description="Helical" evidence="1">
    <location>
        <begin position="66"/>
        <end position="87"/>
    </location>
</feature>
<proteinExistence type="predicted"/>
<keyword evidence="1" id="KW-0812">Transmembrane</keyword>
<name>A0A149QPJ9_9PROT</name>
<keyword evidence="1" id="KW-0472">Membrane</keyword>
<dbReference type="Proteomes" id="UP000075573">
    <property type="component" value="Unassembled WGS sequence"/>
</dbReference>
<comment type="caution">
    <text evidence="2">The sequence shown here is derived from an EMBL/GenBank/DDBJ whole genome shotgun (WGS) entry which is preliminary data.</text>
</comment>
<evidence type="ECO:0000256" key="1">
    <source>
        <dbReference type="SAM" id="Phobius"/>
    </source>
</evidence>
<protein>
    <submittedName>
        <fullName evidence="2">Uncharacterized protein</fullName>
    </submittedName>
</protein>
<keyword evidence="1" id="KW-1133">Transmembrane helix</keyword>
<evidence type="ECO:0000313" key="3">
    <source>
        <dbReference type="Proteomes" id="UP000075573"/>
    </source>
</evidence>
<dbReference type="PATRIC" id="fig|442.7.peg.20"/>
<organism evidence="2 3">
    <name type="scientific">Gluconobacter potus</name>
    <dbReference type="NCBI Taxonomy" id="2724927"/>
    <lineage>
        <taxon>Bacteria</taxon>
        <taxon>Pseudomonadati</taxon>
        <taxon>Pseudomonadota</taxon>
        <taxon>Alphaproteobacteria</taxon>
        <taxon>Acetobacterales</taxon>
        <taxon>Acetobacteraceae</taxon>
        <taxon>Gluconobacter</taxon>
    </lineage>
</organism>
<dbReference type="AlphaFoldDB" id="A0A149QPJ9"/>